<dbReference type="InterPro" id="IPR005202">
    <property type="entry name" value="TF_GRAS"/>
</dbReference>
<protein>
    <submittedName>
        <fullName evidence="4">Uncharacterized protein</fullName>
    </submittedName>
</protein>
<keyword evidence="2" id="KW-0804">Transcription</keyword>
<dbReference type="PANTHER" id="PTHR31636">
    <property type="entry name" value="OSJNBA0084A10.13 PROTEIN-RELATED"/>
    <property type="match status" value="1"/>
</dbReference>
<keyword evidence="5" id="KW-1185">Reference proteome</keyword>
<evidence type="ECO:0000313" key="5">
    <source>
        <dbReference type="Proteomes" id="UP001188597"/>
    </source>
</evidence>
<organism evidence="4 5">
    <name type="scientific">Escallonia herrerae</name>
    <dbReference type="NCBI Taxonomy" id="1293975"/>
    <lineage>
        <taxon>Eukaryota</taxon>
        <taxon>Viridiplantae</taxon>
        <taxon>Streptophyta</taxon>
        <taxon>Embryophyta</taxon>
        <taxon>Tracheophyta</taxon>
        <taxon>Spermatophyta</taxon>
        <taxon>Magnoliopsida</taxon>
        <taxon>eudicotyledons</taxon>
        <taxon>Gunneridae</taxon>
        <taxon>Pentapetalae</taxon>
        <taxon>asterids</taxon>
        <taxon>campanulids</taxon>
        <taxon>Escalloniales</taxon>
        <taxon>Escalloniaceae</taxon>
        <taxon>Escallonia</taxon>
    </lineage>
</organism>
<accession>A0AA88VJD5</accession>
<dbReference type="AlphaFoldDB" id="A0AA88VJD5"/>
<dbReference type="Pfam" id="PF03514">
    <property type="entry name" value="GRAS"/>
    <property type="match status" value="2"/>
</dbReference>
<proteinExistence type="inferred from homology"/>
<sequence>MKQGMRWPALMQALALRIGGPPSFRLTGSGLEVSPIGRQNPCGVSTYADLDAFMLDLREDEVVAINSVFELHFFVSSTRSLTITGRCSRTSLPSRCITTRSYLTSSRVVKVGWRRWWWGWWLTVSSQDKVMSEVYLGRQICNLVACEGVDQVERHETLAQWRAWLNSAEFGLVHLGSNAFKQASMLLALFASGDGY</sequence>
<comment type="caution">
    <text evidence="4">The sequence shown here is derived from an EMBL/GenBank/DDBJ whole genome shotgun (WGS) entry which is preliminary data.</text>
</comment>
<feature type="non-terminal residue" evidence="4">
    <location>
        <position position="1"/>
    </location>
</feature>
<reference evidence="4" key="1">
    <citation type="submission" date="2022-12" db="EMBL/GenBank/DDBJ databases">
        <title>Draft genome assemblies for two species of Escallonia (Escalloniales).</title>
        <authorList>
            <person name="Chanderbali A."/>
            <person name="Dervinis C."/>
            <person name="Anghel I."/>
            <person name="Soltis D."/>
            <person name="Soltis P."/>
            <person name="Zapata F."/>
        </authorList>
    </citation>
    <scope>NUCLEOTIDE SEQUENCE</scope>
    <source>
        <strain evidence="4">UCBG64.0493</strain>
        <tissue evidence="4">Leaf</tissue>
    </source>
</reference>
<gene>
    <name evidence="4" type="ORF">RJ639_016292</name>
</gene>
<dbReference type="Proteomes" id="UP001188597">
    <property type="component" value="Unassembled WGS sequence"/>
</dbReference>
<dbReference type="PROSITE" id="PS50985">
    <property type="entry name" value="GRAS"/>
    <property type="match status" value="1"/>
</dbReference>
<feature type="region of interest" description="SAW" evidence="3">
    <location>
        <begin position="145"/>
        <end position="196"/>
    </location>
</feature>
<comment type="similarity">
    <text evidence="3">Belongs to the GRAS family.</text>
</comment>
<evidence type="ECO:0000256" key="1">
    <source>
        <dbReference type="ARBA" id="ARBA00023015"/>
    </source>
</evidence>
<evidence type="ECO:0000313" key="4">
    <source>
        <dbReference type="EMBL" id="KAK3007310.1"/>
    </source>
</evidence>
<evidence type="ECO:0000256" key="3">
    <source>
        <dbReference type="PROSITE-ProRule" id="PRU01191"/>
    </source>
</evidence>
<name>A0AA88VJD5_9ASTE</name>
<dbReference type="EMBL" id="JAVXUP010001880">
    <property type="protein sequence ID" value="KAK3007310.1"/>
    <property type="molecule type" value="Genomic_DNA"/>
</dbReference>
<evidence type="ECO:0000256" key="2">
    <source>
        <dbReference type="ARBA" id="ARBA00023163"/>
    </source>
</evidence>
<comment type="caution">
    <text evidence="3">Lacks conserved residue(s) required for the propagation of feature annotation.</text>
</comment>
<keyword evidence="1" id="KW-0805">Transcription regulation</keyword>